<keyword evidence="1" id="KW-0472">Membrane</keyword>
<keyword evidence="1" id="KW-0812">Transmembrane</keyword>
<gene>
    <name evidence="2" type="ORF">METZ01_LOCUS43848</name>
</gene>
<feature type="transmembrane region" description="Helical" evidence="1">
    <location>
        <begin position="381"/>
        <end position="407"/>
    </location>
</feature>
<dbReference type="EMBL" id="UINC01001940">
    <property type="protein sequence ID" value="SUZ90994.1"/>
    <property type="molecule type" value="Genomic_DNA"/>
</dbReference>
<evidence type="ECO:0000313" key="2">
    <source>
        <dbReference type="EMBL" id="SUZ90994.1"/>
    </source>
</evidence>
<sequence length="515" mass="58386">MTYVVPGQTQQSAYGDEWNDLGAFRAELNDMGIETTALVSSPLLLSDIDHPEQTVFVVSGIERDTISLPRFTGDNDVIQFSEGDGYTSSEIVAIQDFVDRGGTVMLMDDFGYSSNLAAEFGLEYTNHRLYADHSYDSTLGSDFVWVNTSSAFNFTSAPGTQAQVNPCLRDFDKDGVIDVLDNDPDDPEVGATLVNSRTSGLCAHRFLGIDEVTLEPIWDWSEGYELLTNTPSAFEKASSYNPAEHRYVVARTTQDSWLDNNDDGNYTIGGYAALGIQGDEQGPFPVYVRYCDKILCRTTDSGRVHFISDGSILINSLYDPNFESQYLGLVPDNDNRKWVLDIVAEALLLNNNGTSPSEDALVIFDESRHQQPTLFGDTYNLLYYLLIYFTNDWMAMLILFLILFVFLESVLIRKEDPEDWKHVFRVVYYGFGDARRYEYYQRSEKIRQVLLTRVRHINALTREEFDALPAAELQQMVRDPLLIRFIFEDRRYRPDELVGIVKRIKQWGASGLEGG</sequence>
<proteinExistence type="predicted"/>
<reference evidence="2" key="1">
    <citation type="submission" date="2018-05" db="EMBL/GenBank/DDBJ databases">
        <authorList>
            <person name="Lanie J.A."/>
            <person name="Ng W.-L."/>
            <person name="Kazmierczak K.M."/>
            <person name="Andrzejewski T.M."/>
            <person name="Davidsen T.M."/>
            <person name="Wayne K.J."/>
            <person name="Tettelin H."/>
            <person name="Glass J.I."/>
            <person name="Rusch D."/>
            <person name="Podicherti R."/>
            <person name="Tsui H.-C.T."/>
            <person name="Winkler M.E."/>
        </authorList>
    </citation>
    <scope>NUCLEOTIDE SEQUENCE</scope>
</reference>
<name>A0A381RIB7_9ZZZZ</name>
<accession>A0A381RIB7</accession>
<evidence type="ECO:0000256" key="1">
    <source>
        <dbReference type="SAM" id="Phobius"/>
    </source>
</evidence>
<organism evidence="2">
    <name type="scientific">marine metagenome</name>
    <dbReference type="NCBI Taxonomy" id="408172"/>
    <lineage>
        <taxon>unclassified sequences</taxon>
        <taxon>metagenomes</taxon>
        <taxon>ecological metagenomes</taxon>
    </lineage>
</organism>
<evidence type="ECO:0008006" key="3">
    <source>
        <dbReference type="Google" id="ProtNLM"/>
    </source>
</evidence>
<dbReference type="AlphaFoldDB" id="A0A381RIB7"/>
<protein>
    <recommendedName>
        <fullName evidence="3">DUF4350 domain-containing protein</fullName>
    </recommendedName>
</protein>
<keyword evidence="1" id="KW-1133">Transmembrane helix</keyword>